<dbReference type="Pfam" id="PF00440">
    <property type="entry name" value="TetR_N"/>
    <property type="match status" value="1"/>
</dbReference>
<dbReference type="InterPro" id="IPR050109">
    <property type="entry name" value="HTH-type_TetR-like_transc_reg"/>
</dbReference>
<evidence type="ECO:0000313" key="7">
    <source>
        <dbReference type="Proteomes" id="UP000305778"/>
    </source>
</evidence>
<dbReference type="PRINTS" id="PR00455">
    <property type="entry name" value="HTHTETR"/>
</dbReference>
<dbReference type="InterPro" id="IPR036271">
    <property type="entry name" value="Tet_transcr_reg_TetR-rel_C_sf"/>
</dbReference>
<proteinExistence type="predicted"/>
<feature type="DNA-binding region" description="H-T-H motif" evidence="4">
    <location>
        <begin position="32"/>
        <end position="51"/>
    </location>
</feature>
<evidence type="ECO:0000256" key="3">
    <source>
        <dbReference type="ARBA" id="ARBA00023163"/>
    </source>
</evidence>
<gene>
    <name evidence="6" type="ORF">FCI23_40340</name>
</gene>
<dbReference type="GO" id="GO:0003700">
    <property type="term" value="F:DNA-binding transcription factor activity"/>
    <property type="evidence" value="ECO:0007669"/>
    <property type="project" value="TreeGrafter"/>
</dbReference>
<evidence type="ECO:0000259" key="5">
    <source>
        <dbReference type="PROSITE" id="PS50977"/>
    </source>
</evidence>
<dbReference type="EMBL" id="SUMC01000071">
    <property type="protein sequence ID" value="TKA01661.1"/>
    <property type="molecule type" value="Genomic_DNA"/>
</dbReference>
<dbReference type="PANTHER" id="PTHR30055:SF200">
    <property type="entry name" value="HTH-TYPE TRANSCRIPTIONAL REPRESSOR BDCR"/>
    <property type="match status" value="1"/>
</dbReference>
<accession>A0A4U0S3M5</accession>
<protein>
    <submittedName>
        <fullName evidence="6">TetR/AcrR family transcriptional regulator</fullName>
    </submittedName>
</protein>
<evidence type="ECO:0000256" key="2">
    <source>
        <dbReference type="ARBA" id="ARBA00023125"/>
    </source>
</evidence>
<dbReference type="RefSeq" id="WP_136729106.1">
    <property type="nucleotide sequence ID" value="NZ_SUMC01000071.1"/>
</dbReference>
<keyword evidence="3" id="KW-0804">Transcription</keyword>
<dbReference type="PANTHER" id="PTHR30055">
    <property type="entry name" value="HTH-TYPE TRANSCRIPTIONAL REGULATOR RUTR"/>
    <property type="match status" value="1"/>
</dbReference>
<reference evidence="6 7" key="1">
    <citation type="submission" date="2019-04" db="EMBL/GenBank/DDBJ databases">
        <title>Streptomyces oryziradicis sp. nov., a novel actinomycete isolated from rhizosphere soil of rice (Oryza sativa L.).</title>
        <authorList>
            <person name="Li C."/>
        </authorList>
    </citation>
    <scope>NUCLEOTIDE SEQUENCE [LARGE SCALE GENOMIC DNA]</scope>
    <source>
        <strain evidence="6 7">NEAU-C40</strain>
    </source>
</reference>
<dbReference type="OrthoDB" id="4214267at2"/>
<sequence>MSIKTNNRPPARERLLEAAGELFYQEGVHTVGIDRVIARSGVAKATLYTSFGSKEELIRAYLTERHSQWERRIEQKLAEGYDTPREKLLAVFDVLGEWYAEPGFRGCAMVNASAEARPGSPVEQASDEGRAWVRNLFAKLATEAGADDPERLAEQLIILYDGSTVAARMDRNPEAAAIARSVAEITVDAAIKPPKRRARQAKS</sequence>
<dbReference type="InterPro" id="IPR009057">
    <property type="entry name" value="Homeodomain-like_sf"/>
</dbReference>
<dbReference type="InterPro" id="IPR001647">
    <property type="entry name" value="HTH_TetR"/>
</dbReference>
<dbReference type="AlphaFoldDB" id="A0A4U0S3M5"/>
<keyword evidence="2 4" id="KW-0238">DNA-binding</keyword>
<evidence type="ECO:0000256" key="1">
    <source>
        <dbReference type="ARBA" id="ARBA00023015"/>
    </source>
</evidence>
<dbReference type="InterPro" id="IPR011075">
    <property type="entry name" value="TetR_C"/>
</dbReference>
<dbReference type="Proteomes" id="UP000305778">
    <property type="component" value="Unassembled WGS sequence"/>
</dbReference>
<evidence type="ECO:0000313" key="6">
    <source>
        <dbReference type="EMBL" id="TKA01661.1"/>
    </source>
</evidence>
<evidence type="ECO:0000256" key="4">
    <source>
        <dbReference type="PROSITE-ProRule" id="PRU00335"/>
    </source>
</evidence>
<dbReference type="SUPFAM" id="SSF46689">
    <property type="entry name" value="Homeodomain-like"/>
    <property type="match status" value="1"/>
</dbReference>
<name>A0A4U0S3M5_9ACTN</name>
<dbReference type="PROSITE" id="PS50977">
    <property type="entry name" value="HTH_TETR_2"/>
    <property type="match status" value="1"/>
</dbReference>
<comment type="caution">
    <text evidence="6">The sequence shown here is derived from an EMBL/GenBank/DDBJ whole genome shotgun (WGS) entry which is preliminary data.</text>
</comment>
<keyword evidence="1" id="KW-0805">Transcription regulation</keyword>
<dbReference type="Gene3D" id="1.10.357.10">
    <property type="entry name" value="Tetracycline Repressor, domain 2"/>
    <property type="match status" value="1"/>
</dbReference>
<dbReference type="SUPFAM" id="SSF48498">
    <property type="entry name" value="Tetracyclin repressor-like, C-terminal domain"/>
    <property type="match status" value="1"/>
</dbReference>
<keyword evidence="7" id="KW-1185">Reference proteome</keyword>
<dbReference type="GO" id="GO:0000976">
    <property type="term" value="F:transcription cis-regulatory region binding"/>
    <property type="evidence" value="ECO:0007669"/>
    <property type="project" value="TreeGrafter"/>
</dbReference>
<organism evidence="6 7">
    <name type="scientific">Actinacidiphila oryziradicis</name>
    <dbReference type="NCBI Taxonomy" id="2571141"/>
    <lineage>
        <taxon>Bacteria</taxon>
        <taxon>Bacillati</taxon>
        <taxon>Actinomycetota</taxon>
        <taxon>Actinomycetes</taxon>
        <taxon>Kitasatosporales</taxon>
        <taxon>Streptomycetaceae</taxon>
        <taxon>Actinacidiphila</taxon>
    </lineage>
</organism>
<dbReference type="Pfam" id="PF16925">
    <property type="entry name" value="TetR_C_13"/>
    <property type="match status" value="1"/>
</dbReference>
<feature type="domain" description="HTH tetR-type" evidence="5">
    <location>
        <begin position="9"/>
        <end position="69"/>
    </location>
</feature>